<dbReference type="EMBL" id="JBFATE010000023">
    <property type="protein sequence ID" value="MEV5249846.1"/>
    <property type="molecule type" value="Genomic_DNA"/>
</dbReference>
<protein>
    <submittedName>
        <fullName evidence="1">Uncharacterized protein</fullName>
    </submittedName>
</protein>
<evidence type="ECO:0000313" key="1">
    <source>
        <dbReference type="EMBL" id="MEV5249846.1"/>
    </source>
</evidence>
<dbReference type="RefSeq" id="WP_364027355.1">
    <property type="nucleotide sequence ID" value="NZ_JBFATE010000023.1"/>
</dbReference>
<comment type="caution">
    <text evidence="1">The sequence shown here is derived from an EMBL/GenBank/DDBJ whole genome shotgun (WGS) entry which is preliminary data.</text>
</comment>
<keyword evidence="2" id="KW-1185">Reference proteome</keyword>
<accession>A0ABV3JNU8</accession>
<proteinExistence type="predicted"/>
<gene>
    <name evidence="1" type="ORF">AB0K95_32010</name>
</gene>
<organism evidence="1 2">
    <name type="scientific">Streptomyces werraensis</name>
    <dbReference type="NCBI Taxonomy" id="68284"/>
    <lineage>
        <taxon>Bacteria</taxon>
        <taxon>Bacillati</taxon>
        <taxon>Actinomycetota</taxon>
        <taxon>Actinomycetes</taxon>
        <taxon>Kitasatosporales</taxon>
        <taxon>Streptomycetaceae</taxon>
        <taxon>Streptomyces</taxon>
    </lineage>
</organism>
<dbReference type="Proteomes" id="UP001552527">
    <property type="component" value="Unassembled WGS sequence"/>
</dbReference>
<name>A0ABV3JNU8_9ACTN</name>
<reference evidence="1 2" key="1">
    <citation type="submission" date="2024-06" db="EMBL/GenBank/DDBJ databases">
        <title>The Natural Products Discovery Center: Release of the First 8490 Sequenced Strains for Exploring Actinobacteria Biosynthetic Diversity.</title>
        <authorList>
            <person name="Kalkreuter E."/>
            <person name="Kautsar S.A."/>
            <person name="Yang D."/>
            <person name="Bader C.D."/>
            <person name="Teijaro C.N."/>
            <person name="Fluegel L."/>
            <person name="Davis C.M."/>
            <person name="Simpson J.R."/>
            <person name="Lauterbach L."/>
            <person name="Steele A.D."/>
            <person name="Gui C."/>
            <person name="Meng S."/>
            <person name="Li G."/>
            <person name="Viehrig K."/>
            <person name="Ye F."/>
            <person name="Su P."/>
            <person name="Kiefer A.F."/>
            <person name="Nichols A."/>
            <person name="Cepeda A.J."/>
            <person name="Yan W."/>
            <person name="Fan B."/>
            <person name="Jiang Y."/>
            <person name="Adhikari A."/>
            <person name="Zheng C.-J."/>
            <person name="Schuster L."/>
            <person name="Cowan T.M."/>
            <person name="Smanski M.J."/>
            <person name="Chevrette M.G."/>
            <person name="De Carvalho L.P.S."/>
            <person name="Shen B."/>
        </authorList>
    </citation>
    <scope>NUCLEOTIDE SEQUENCE [LARGE SCALE GENOMIC DNA]</scope>
    <source>
        <strain evidence="1 2">NPDC052768</strain>
    </source>
</reference>
<sequence>MSAAFALVLRPDSSFKVIDFSGDSPADLATIFSEINSPNIAVMDLSPRVSVWLDDDGIRGAAYNQPAKAIHAATVLVPHDYYGTVVYTGTDAQKRTIGLTLDRCAALLELAGIDVPEDFSPSTS</sequence>
<evidence type="ECO:0000313" key="2">
    <source>
        <dbReference type="Proteomes" id="UP001552527"/>
    </source>
</evidence>